<comment type="pathway">
    <text evidence="9">Porphyrin-containing compound metabolism; heme O biosynthesis; heme O from protoheme: step 1/1.</text>
</comment>
<dbReference type="Pfam" id="PF01040">
    <property type="entry name" value="UbiA"/>
    <property type="match status" value="1"/>
</dbReference>
<evidence type="ECO:0000256" key="1">
    <source>
        <dbReference type="ARBA" id="ARBA00004141"/>
    </source>
</evidence>
<feature type="transmembrane region" description="Helical" evidence="9">
    <location>
        <begin position="21"/>
        <end position="47"/>
    </location>
</feature>
<evidence type="ECO:0000256" key="2">
    <source>
        <dbReference type="ARBA" id="ARBA00022475"/>
    </source>
</evidence>
<evidence type="ECO:0000256" key="4">
    <source>
        <dbReference type="ARBA" id="ARBA00022692"/>
    </source>
</evidence>
<feature type="transmembrane region" description="Helical" evidence="9">
    <location>
        <begin position="129"/>
        <end position="146"/>
    </location>
</feature>
<feature type="transmembrane region" description="Helical" evidence="9">
    <location>
        <begin position="59"/>
        <end position="80"/>
    </location>
</feature>
<feature type="transmembrane region" description="Helical" evidence="9">
    <location>
        <begin position="179"/>
        <end position="200"/>
    </location>
</feature>
<organism evidence="10 11">
    <name type="scientific">Candidatus Pseudogracilibacillus intestinigallinarum</name>
    <dbReference type="NCBI Taxonomy" id="2838742"/>
    <lineage>
        <taxon>Bacteria</taxon>
        <taxon>Bacillati</taxon>
        <taxon>Bacillota</taxon>
        <taxon>Bacilli</taxon>
        <taxon>Bacillales</taxon>
        <taxon>Bacillaceae</taxon>
        <taxon>Pseudogracilibacillus</taxon>
    </lineage>
</organism>
<keyword evidence="7 9" id="KW-0472">Membrane</keyword>
<evidence type="ECO:0000256" key="6">
    <source>
        <dbReference type="ARBA" id="ARBA00023133"/>
    </source>
</evidence>
<keyword evidence="6 9" id="KW-0350">Heme biosynthesis</keyword>
<feature type="transmembrane region" description="Helical" evidence="9">
    <location>
        <begin position="101"/>
        <end position="123"/>
    </location>
</feature>
<dbReference type="GO" id="GO:0008495">
    <property type="term" value="F:protoheme IX farnesyltransferase activity"/>
    <property type="evidence" value="ECO:0007669"/>
    <property type="project" value="UniProtKB-UniRule"/>
</dbReference>
<dbReference type="HAMAP" id="MF_00154">
    <property type="entry name" value="CyoE_CtaB"/>
    <property type="match status" value="1"/>
</dbReference>
<dbReference type="GO" id="GO:0048034">
    <property type="term" value="P:heme O biosynthetic process"/>
    <property type="evidence" value="ECO:0007669"/>
    <property type="project" value="UniProtKB-UniRule"/>
</dbReference>
<comment type="similarity">
    <text evidence="9">Belongs to the UbiA prenyltransferase family. Protoheme IX farnesyltransferase subfamily.</text>
</comment>
<comment type="miscellaneous">
    <text evidence="9">Carbon 2 of the heme B porphyrin ring is defined according to the Fischer nomenclature.</text>
</comment>
<comment type="caution">
    <text evidence="10">The sequence shown here is derived from an EMBL/GenBank/DDBJ whole genome shotgun (WGS) entry which is preliminary data.</text>
</comment>
<dbReference type="Proteomes" id="UP000823937">
    <property type="component" value="Unassembled WGS sequence"/>
</dbReference>
<comment type="function">
    <text evidence="9">Converts heme B (protoheme IX) to heme O by substitution of the vinyl group on carbon 2 of heme B porphyrin ring with a hydroxyethyl farnesyl side group.</text>
</comment>
<sequence>MSMSTNYNMEKQSVGSILRDLKALVKGIVLLANILPILSGFWLALYFNSESFLDHLDKFIIMTIGGTLVMAGALILNNWYEVDLDKEMDRTKERPTVTGNFSMKTVLTLGIVSSVLGHVILLFTTFEAFIYAFIGWFTYVVLYTFWTKRRYTLNTVVGSVSGAVTPLIGWATISSAYHIVPIVLFIILFIWQIPHTFAIAMRRHDDYKAAGVPMLPVAYGFEVTKRQNAVYIAALLPLPLFLTSLGTFFVIVMSVLNIVWLGMAIRGLFRKDDVRYANSMFYFSLTYLSIVFGLMIFITL</sequence>
<reference evidence="10" key="1">
    <citation type="journal article" date="2021" name="PeerJ">
        <title>Extensive microbial diversity within the chicken gut microbiome revealed by metagenomics and culture.</title>
        <authorList>
            <person name="Gilroy R."/>
            <person name="Ravi A."/>
            <person name="Getino M."/>
            <person name="Pursley I."/>
            <person name="Horton D.L."/>
            <person name="Alikhan N.F."/>
            <person name="Baker D."/>
            <person name="Gharbi K."/>
            <person name="Hall N."/>
            <person name="Watson M."/>
            <person name="Adriaenssens E.M."/>
            <person name="Foster-Nyarko E."/>
            <person name="Jarju S."/>
            <person name="Secka A."/>
            <person name="Antonio M."/>
            <person name="Oren A."/>
            <person name="Chaudhuri R.R."/>
            <person name="La Ragione R."/>
            <person name="Hildebrand F."/>
            <person name="Pallen M.J."/>
        </authorList>
    </citation>
    <scope>NUCLEOTIDE SEQUENCE</scope>
    <source>
        <strain evidence="10">CHK169-2315</strain>
    </source>
</reference>
<gene>
    <name evidence="9" type="primary">ctaB</name>
    <name evidence="10" type="ORF">H9895_09710</name>
</gene>
<comment type="subcellular location">
    <subcellularLocation>
        <location evidence="9">Cell membrane</location>
        <topology evidence="9">Multi-pass membrane protein</topology>
    </subcellularLocation>
    <subcellularLocation>
        <location evidence="1">Membrane</location>
        <topology evidence="1">Multi-pass membrane protein</topology>
    </subcellularLocation>
</comment>
<feature type="transmembrane region" description="Helical" evidence="9">
    <location>
        <begin position="280"/>
        <end position="298"/>
    </location>
</feature>
<evidence type="ECO:0000313" key="11">
    <source>
        <dbReference type="Proteomes" id="UP000823937"/>
    </source>
</evidence>
<protein>
    <recommendedName>
        <fullName evidence="9">Protoheme IX farnesyltransferase</fullName>
        <ecNumber evidence="9">2.5.1.141</ecNumber>
    </recommendedName>
    <alternativeName>
        <fullName evidence="9">Heme B farnesyltransferase</fullName>
    </alternativeName>
    <alternativeName>
        <fullName evidence="9">Heme O synthase</fullName>
    </alternativeName>
</protein>
<dbReference type="InterPro" id="IPR006369">
    <property type="entry name" value="Protohaem_IX_farnesylTrfase"/>
</dbReference>
<comment type="catalytic activity">
    <reaction evidence="8 9">
        <text>heme b + (2E,6E)-farnesyl diphosphate + H2O = Fe(II)-heme o + diphosphate</text>
        <dbReference type="Rhea" id="RHEA:28070"/>
        <dbReference type="ChEBI" id="CHEBI:15377"/>
        <dbReference type="ChEBI" id="CHEBI:33019"/>
        <dbReference type="ChEBI" id="CHEBI:60344"/>
        <dbReference type="ChEBI" id="CHEBI:60530"/>
        <dbReference type="ChEBI" id="CHEBI:175763"/>
        <dbReference type="EC" id="2.5.1.141"/>
    </reaction>
</comment>
<feature type="transmembrane region" description="Helical" evidence="9">
    <location>
        <begin position="229"/>
        <end position="260"/>
    </location>
</feature>
<dbReference type="InterPro" id="IPR000537">
    <property type="entry name" value="UbiA_prenyltransferase"/>
</dbReference>
<dbReference type="PANTHER" id="PTHR43448">
    <property type="entry name" value="PROTOHEME IX FARNESYLTRANSFERASE, MITOCHONDRIAL"/>
    <property type="match status" value="1"/>
</dbReference>
<dbReference type="EC" id="2.5.1.141" evidence="9"/>
<keyword evidence="2 9" id="KW-1003">Cell membrane</keyword>
<evidence type="ECO:0000256" key="5">
    <source>
        <dbReference type="ARBA" id="ARBA00022989"/>
    </source>
</evidence>
<proteinExistence type="inferred from homology"/>
<evidence type="ECO:0000256" key="3">
    <source>
        <dbReference type="ARBA" id="ARBA00022679"/>
    </source>
</evidence>
<dbReference type="Gene3D" id="1.10.357.140">
    <property type="entry name" value="UbiA prenyltransferase"/>
    <property type="match status" value="1"/>
</dbReference>
<evidence type="ECO:0000256" key="8">
    <source>
        <dbReference type="ARBA" id="ARBA00047690"/>
    </source>
</evidence>
<dbReference type="PANTHER" id="PTHR43448:SF2">
    <property type="entry name" value="PROTOHEME IX FARNESYLTRANSFERASE, MITOCHONDRIAL"/>
    <property type="match status" value="1"/>
</dbReference>
<dbReference type="AlphaFoldDB" id="A0A9D1TLF4"/>
<keyword evidence="5 9" id="KW-1133">Transmembrane helix</keyword>
<dbReference type="CDD" id="cd13957">
    <property type="entry name" value="PT_UbiA_Cox10"/>
    <property type="match status" value="1"/>
</dbReference>
<feature type="transmembrane region" description="Helical" evidence="9">
    <location>
        <begin position="153"/>
        <end position="173"/>
    </location>
</feature>
<dbReference type="InterPro" id="IPR044878">
    <property type="entry name" value="UbiA_sf"/>
</dbReference>
<evidence type="ECO:0000256" key="9">
    <source>
        <dbReference type="HAMAP-Rule" id="MF_00154"/>
    </source>
</evidence>
<name>A0A9D1TLF4_9BACI</name>
<comment type="subunit">
    <text evidence="9">Interacts with CtaA.</text>
</comment>
<dbReference type="EMBL" id="DXHX01000134">
    <property type="protein sequence ID" value="HIV75342.1"/>
    <property type="molecule type" value="Genomic_DNA"/>
</dbReference>
<keyword evidence="3 9" id="KW-0808">Transferase</keyword>
<reference evidence="10" key="2">
    <citation type="submission" date="2021-04" db="EMBL/GenBank/DDBJ databases">
        <authorList>
            <person name="Gilroy R."/>
        </authorList>
    </citation>
    <scope>NUCLEOTIDE SEQUENCE</scope>
    <source>
        <strain evidence="10">CHK169-2315</strain>
    </source>
</reference>
<dbReference type="GO" id="GO:0005886">
    <property type="term" value="C:plasma membrane"/>
    <property type="evidence" value="ECO:0007669"/>
    <property type="project" value="UniProtKB-SubCell"/>
</dbReference>
<accession>A0A9D1TLF4</accession>
<evidence type="ECO:0000256" key="7">
    <source>
        <dbReference type="ARBA" id="ARBA00023136"/>
    </source>
</evidence>
<dbReference type="InterPro" id="IPR030470">
    <property type="entry name" value="UbiA_prenylTrfase_CS"/>
</dbReference>
<dbReference type="PROSITE" id="PS00943">
    <property type="entry name" value="UBIA"/>
    <property type="match status" value="1"/>
</dbReference>
<dbReference type="NCBIfam" id="TIGR01473">
    <property type="entry name" value="cyoE_ctaB"/>
    <property type="match status" value="1"/>
</dbReference>
<evidence type="ECO:0000313" key="10">
    <source>
        <dbReference type="EMBL" id="HIV75342.1"/>
    </source>
</evidence>
<keyword evidence="4 9" id="KW-0812">Transmembrane</keyword>